<sequence length="69" mass="7927">MAKTTCTTQIKTGNIVELKPLLFIRSGNSFHSRCCLTSKRRITHSLRRIPSPSFFSQLLSAVRYKTWVL</sequence>
<accession>A0A8S0ZKI6</accession>
<keyword evidence="2" id="KW-1185">Reference proteome</keyword>
<reference evidence="1 2" key="1">
    <citation type="submission" date="2020-04" db="EMBL/GenBank/DDBJ databases">
        <authorList>
            <person name="Wallbank WR R."/>
            <person name="Pardo Diaz C."/>
            <person name="Kozak K."/>
            <person name="Martin S."/>
            <person name="Jiggins C."/>
            <person name="Moest M."/>
            <person name="Warren A I."/>
            <person name="Byers J.R.P. K."/>
            <person name="Montejo-Kovacevich G."/>
            <person name="Yen C E."/>
        </authorList>
    </citation>
    <scope>NUCLEOTIDE SEQUENCE [LARGE SCALE GENOMIC DNA]</scope>
</reference>
<organism evidence="1 2">
    <name type="scientific">Arctia plantaginis</name>
    <name type="common">Wood tiger moth</name>
    <name type="synonym">Phalaena plantaginis</name>
    <dbReference type="NCBI Taxonomy" id="874455"/>
    <lineage>
        <taxon>Eukaryota</taxon>
        <taxon>Metazoa</taxon>
        <taxon>Ecdysozoa</taxon>
        <taxon>Arthropoda</taxon>
        <taxon>Hexapoda</taxon>
        <taxon>Insecta</taxon>
        <taxon>Pterygota</taxon>
        <taxon>Neoptera</taxon>
        <taxon>Endopterygota</taxon>
        <taxon>Lepidoptera</taxon>
        <taxon>Glossata</taxon>
        <taxon>Ditrysia</taxon>
        <taxon>Noctuoidea</taxon>
        <taxon>Erebidae</taxon>
        <taxon>Arctiinae</taxon>
        <taxon>Arctia</taxon>
    </lineage>
</organism>
<evidence type="ECO:0000313" key="2">
    <source>
        <dbReference type="Proteomes" id="UP000494106"/>
    </source>
</evidence>
<proteinExistence type="predicted"/>
<evidence type="ECO:0000313" key="1">
    <source>
        <dbReference type="EMBL" id="CAB3232189.1"/>
    </source>
</evidence>
<dbReference type="Proteomes" id="UP000494106">
    <property type="component" value="Unassembled WGS sequence"/>
</dbReference>
<comment type="caution">
    <text evidence="1">The sequence shown here is derived from an EMBL/GenBank/DDBJ whole genome shotgun (WGS) entry which is preliminary data.</text>
</comment>
<dbReference type="EMBL" id="CADEBC010000476">
    <property type="protein sequence ID" value="CAB3232189.1"/>
    <property type="molecule type" value="Genomic_DNA"/>
</dbReference>
<dbReference type="AlphaFoldDB" id="A0A8S0ZKI6"/>
<protein>
    <submittedName>
        <fullName evidence="1">Uncharacterized protein</fullName>
    </submittedName>
</protein>
<gene>
    <name evidence="1" type="ORF">APLA_LOCUS4745</name>
</gene>
<name>A0A8S0ZKI6_ARCPL</name>